<proteinExistence type="predicted"/>
<dbReference type="InterPro" id="IPR026487">
    <property type="entry name" value="CHP04141"/>
</dbReference>
<feature type="region of interest" description="Disordered" evidence="1">
    <location>
        <begin position="533"/>
        <end position="570"/>
    </location>
</feature>
<dbReference type="EMBL" id="JBEWCH010000002">
    <property type="protein sequence ID" value="MET1473649.1"/>
    <property type="molecule type" value="Genomic_DNA"/>
</dbReference>
<dbReference type="Proteomes" id="UP001548587">
    <property type="component" value="Unassembled WGS sequence"/>
</dbReference>
<keyword evidence="3" id="KW-1185">Reference proteome</keyword>
<accession>A0ABV2C3H2</accession>
<evidence type="ECO:0000313" key="2">
    <source>
        <dbReference type="EMBL" id="MET1473649.1"/>
    </source>
</evidence>
<evidence type="ECO:0000256" key="1">
    <source>
        <dbReference type="SAM" id="MobiDB-lite"/>
    </source>
</evidence>
<name>A0ABV2C3H2_9BURK</name>
<dbReference type="RefSeq" id="WP_209924695.1">
    <property type="nucleotide sequence ID" value="NZ_JBEWCH010000002.1"/>
</dbReference>
<gene>
    <name evidence="2" type="ORF">ABXL37_05270</name>
</gene>
<comment type="caution">
    <text evidence="2">The sequence shown here is derived from an EMBL/GenBank/DDBJ whole genome shotgun (WGS) entry which is preliminary data.</text>
</comment>
<evidence type="ECO:0000313" key="3">
    <source>
        <dbReference type="Proteomes" id="UP001548587"/>
    </source>
</evidence>
<reference evidence="2 3" key="1">
    <citation type="submission" date="2024-06" db="EMBL/GenBank/DDBJ databases">
        <title>Burkholderia sola in Mexico.</title>
        <authorList>
            <person name="Estrada P."/>
        </authorList>
    </citation>
    <scope>NUCLEOTIDE SEQUENCE [LARGE SCALE GENOMIC DNA]</scope>
    <source>
        <strain evidence="2 3">CpTa8-5</strain>
    </source>
</reference>
<organism evidence="2 3">
    <name type="scientific">Burkholderia sola</name>
    <dbReference type="NCBI Taxonomy" id="2843302"/>
    <lineage>
        <taxon>Bacteria</taxon>
        <taxon>Pseudomonadati</taxon>
        <taxon>Pseudomonadota</taxon>
        <taxon>Betaproteobacteria</taxon>
        <taxon>Burkholderiales</taxon>
        <taxon>Burkholderiaceae</taxon>
        <taxon>Burkholderia</taxon>
        <taxon>Burkholderia cepacia complex</taxon>
    </lineage>
</organism>
<sequence length="570" mass="64607">MKSHQRKERLSIYLIKDAKLRDEQLIKIEHAKAPVKISINSNEATLYVKDSRPKIPDWVSFLFPDQDVPDNYFLGNRSEGAVLIIRTANAAFALAFGMGYHLIDLELVERDFGLRVTLNSVDPEKLRSLDKASYEANPLNTRSQSPKDADIFDLRIDTENDMVYALTGASSEPLFGDHVTGRDALTIMSEAILTDLPKILTEALNRYNQKSPERFAWVDDVNRVRDTNDIELLDLLLNDLLAANSPGTNIWLGEPEIVDWEAQTGYSFDRRERTSIHPTLQLEQLLDYMVRKNITPTSESFHAQHIYVNDTNYHPIKQWSAYRCLYAEISDKGKIYILRNGVWHVVRDDFVDRVNRELKDVEIDTIAMPTYAHDDEGQYNISCARPNSGYELLDRQNIFVGGPYDKIEFCDLIRNDHDLIHVKVYRSSATLSHLFSQGSVSAETFIKHRDFRIKLNSTLPISIKLRDPSEIPNANNYRVIYAIATTKNLPTDLPFFSKVSLKNAILNLRALGFRVALSKITIDSDFLKTKKQKPMGKAAATRKQAAQSVARATPTSRAPLALGASESSSA</sequence>
<protein>
    <submittedName>
        <fullName evidence="2">TIGR04141 family sporadically distributed protein</fullName>
    </submittedName>
</protein>
<dbReference type="Pfam" id="PF19614">
    <property type="entry name" value="DUF6119"/>
    <property type="match status" value="1"/>
</dbReference>
<dbReference type="NCBIfam" id="TIGR04141">
    <property type="entry name" value="TIGR04141 family sporadically distributed protein"/>
    <property type="match status" value="1"/>
</dbReference>